<accession>A0A0G0S5W7</accession>
<keyword evidence="12" id="KW-0648">Protein biosynthesis</keyword>
<evidence type="ECO:0000313" key="13">
    <source>
        <dbReference type="Proteomes" id="UP000034793"/>
    </source>
</evidence>
<dbReference type="GO" id="GO:0003677">
    <property type="term" value="F:DNA binding"/>
    <property type="evidence" value="ECO:0007669"/>
    <property type="project" value="UniProtKB-UniRule"/>
</dbReference>
<dbReference type="InterPro" id="IPR006359">
    <property type="entry name" value="Tscrpt_elong_fac_GreA"/>
</dbReference>
<feature type="domain" description="Transcription elongation factor GreA/GreB N-terminal" evidence="11">
    <location>
        <begin position="7"/>
        <end position="77"/>
    </location>
</feature>
<dbReference type="PANTHER" id="PTHR30437">
    <property type="entry name" value="TRANSCRIPTION ELONGATION FACTOR GREA"/>
    <property type="match status" value="1"/>
</dbReference>
<organism evidence="12 13">
    <name type="scientific">Candidatus Woesebacteria bacterium GW2011_GWA1_39_8</name>
    <dbReference type="NCBI Taxonomy" id="1618552"/>
    <lineage>
        <taxon>Bacteria</taxon>
        <taxon>Candidatus Woeseibacteriota</taxon>
    </lineage>
</organism>
<dbReference type="InterPro" id="IPR022691">
    <property type="entry name" value="Tscrpt_elong_fac_GreA/B_N"/>
</dbReference>
<dbReference type="Proteomes" id="UP000034793">
    <property type="component" value="Unassembled WGS sequence"/>
</dbReference>
<feature type="domain" description="Transcription elongation factor GreA/GreB C-terminal" evidence="10">
    <location>
        <begin position="87"/>
        <end position="155"/>
    </location>
</feature>
<dbReference type="GO" id="GO:0032784">
    <property type="term" value="P:regulation of DNA-templated transcription elongation"/>
    <property type="evidence" value="ECO:0007669"/>
    <property type="project" value="UniProtKB-UniRule"/>
</dbReference>
<evidence type="ECO:0000259" key="10">
    <source>
        <dbReference type="Pfam" id="PF01272"/>
    </source>
</evidence>
<dbReference type="InterPro" id="IPR036805">
    <property type="entry name" value="Tscrpt_elong_fac_GreA/B_N_sf"/>
</dbReference>
<keyword evidence="3 8" id="KW-0805">Transcription regulation</keyword>
<dbReference type="NCBIfam" id="NF001263">
    <property type="entry name" value="PRK00226.1-4"/>
    <property type="match status" value="1"/>
</dbReference>
<evidence type="ECO:0000256" key="6">
    <source>
        <dbReference type="ARBA" id="ARBA00024916"/>
    </source>
</evidence>
<dbReference type="Pfam" id="PF03449">
    <property type="entry name" value="GreA_GreB_N"/>
    <property type="match status" value="1"/>
</dbReference>
<dbReference type="GO" id="GO:0006354">
    <property type="term" value="P:DNA-templated transcription elongation"/>
    <property type="evidence" value="ECO:0007669"/>
    <property type="project" value="TreeGrafter"/>
</dbReference>
<dbReference type="InterPro" id="IPR018151">
    <property type="entry name" value="TF_GreA/GreB_CS"/>
</dbReference>
<dbReference type="PANTHER" id="PTHR30437:SF4">
    <property type="entry name" value="TRANSCRIPTION ELONGATION FACTOR GREA"/>
    <property type="match status" value="1"/>
</dbReference>
<evidence type="ECO:0000256" key="2">
    <source>
        <dbReference type="ARBA" id="ARBA00013729"/>
    </source>
</evidence>
<protein>
    <recommendedName>
        <fullName evidence="2 8">Transcription elongation factor GreA</fullName>
    </recommendedName>
    <alternativeName>
        <fullName evidence="7 8">Transcript cleavage factor GreA</fullName>
    </alternativeName>
</protein>
<keyword evidence="4 8" id="KW-0238">DNA-binding</keyword>
<comment type="caution">
    <text evidence="12">The sequence shown here is derived from an EMBL/GenBank/DDBJ whole genome shotgun (WGS) entry which is preliminary data.</text>
</comment>
<dbReference type="AlphaFoldDB" id="A0A0G0S5W7"/>
<dbReference type="Gene3D" id="3.10.50.30">
    <property type="entry name" value="Transcription elongation factor, GreA/GreB, C-terminal domain"/>
    <property type="match status" value="1"/>
</dbReference>
<dbReference type="Pfam" id="PF01272">
    <property type="entry name" value="GreA_GreB"/>
    <property type="match status" value="1"/>
</dbReference>
<dbReference type="SUPFAM" id="SSF54534">
    <property type="entry name" value="FKBP-like"/>
    <property type="match status" value="1"/>
</dbReference>
<dbReference type="InterPro" id="IPR028624">
    <property type="entry name" value="Tscrpt_elong_fac_GreA/B"/>
</dbReference>
<evidence type="ECO:0000256" key="9">
    <source>
        <dbReference type="RuleBase" id="RU000556"/>
    </source>
</evidence>
<evidence type="ECO:0000256" key="4">
    <source>
        <dbReference type="ARBA" id="ARBA00023125"/>
    </source>
</evidence>
<dbReference type="GO" id="GO:0070063">
    <property type="term" value="F:RNA polymerase binding"/>
    <property type="evidence" value="ECO:0007669"/>
    <property type="project" value="InterPro"/>
</dbReference>
<proteinExistence type="inferred from homology"/>
<dbReference type="FunFam" id="3.10.50.30:FF:000001">
    <property type="entry name" value="Transcription elongation factor GreA"/>
    <property type="match status" value="1"/>
</dbReference>
<comment type="function">
    <text evidence="6 8 9">Necessary for efficient RNA polymerase transcription elongation past template-encoded arresting sites. The arresting sites in DNA have the property of trapping a certain fraction of elongating RNA polymerases that pass through, resulting in locked ternary complexes. Cleavage of the nascent transcript by cleavage factors such as GreA or GreB allows the resumption of elongation from the new 3'terminus. GreA releases sequences of 2 to 3 nucleotides.</text>
</comment>
<evidence type="ECO:0000256" key="8">
    <source>
        <dbReference type="HAMAP-Rule" id="MF_00105"/>
    </source>
</evidence>
<dbReference type="InterPro" id="IPR001437">
    <property type="entry name" value="Tscrpt_elong_fac_GreA/B_C"/>
</dbReference>
<evidence type="ECO:0000256" key="5">
    <source>
        <dbReference type="ARBA" id="ARBA00023163"/>
    </source>
</evidence>
<dbReference type="SUPFAM" id="SSF46557">
    <property type="entry name" value="GreA transcript cleavage protein, N-terminal domain"/>
    <property type="match status" value="1"/>
</dbReference>
<sequence length="155" mass="16994">MNGNSKIQLTNEGMQSLKGELDELVNVKRPKAVERLSNARNQGDLMENSDYHNAKDELEFLDGRISELDDVLKNAEVVHAGSNGSGISVGTKVTLKVNGKEHVYHIVGEWEADPTQKKISHTSPLGQALIGKNVGEKVEVEAPVGKILYEILEIH</sequence>
<dbReference type="GO" id="GO:0003746">
    <property type="term" value="F:translation elongation factor activity"/>
    <property type="evidence" value="ECO:0007669"/>
    <property type="project" value="UniProtKB-KW"/>
</dbReference>
<dbReference type="InterPro" id="IPR036953">
    <property type="entry name" value="GreA/GreB_C_sf"/>
</dbReference>
<dbReference type="FunFam" id="1.10.287.180:FF:000001">
    <property type="entry name" value="Transcription elongation factor GreA"/>
    <property type="match status" value="1"/>
</dbReference>
<dbReference type="PROSITE" id="PS00830">
    <property type="entry name" value="GREAB_2"/>
    <property type="match status" value="1"/>
</dbReference>
<dbReference type="HAMAP" id="MF_00105">
    <property type="entry name" value="GreA_GreB"/>
    <property type="match status" value="1"/>
</dbReference>
<evidence type="ECO:0000256" key="7">
    <source>
        <dbReference type="ARBA" id="ARBA00030776"/>
    </source>
</evidence>
<reference evidence="12 13" key="1">
    <citation type="journal article" date="2015" name="Nature">
        <title>rRNA introns, odd ribosomes, and small enigmatic genomes across a large radiation of phyla.</title>
        <authorList>
            <person name="Brown C.T."/>
            <person name="Hug L.A."/>
            <person name="Thomas B.C."/>
            <person name="Sharon I."/>
            <person name="Castelle C.J."/>
            <person name="Singh A."/>
            <person name="Wilkins M.J."/>
            <person name="Williams K.H."/>
            <person name="Banfield J.F."/>
        </authorList>
    </citation>
    <scope>NUCLEOTIDE SEQUENCE [LARGE SCALE GENOMIC DNA]</scope>
</reference>
<keyword evidence="5 8" id="KW-0804">Transcription</keyword>
<dbReference type="PIRSF" id="PIRSF006092">
    <property type="entry name" value="GreA_GreB"/>
    <property type="match status" value="1"/>
</dbReference>
<dbReference type="EMBL" id="LBXL01000013">
    <property type="protein sequence ID" value="KKR30105.1"/>
    <property type="molecule type" value="Genomic_DNA"/>
</dbReference>
<keyword evidence="12" id="KW-0251">Elongation factor</keyword>
<evidence type="ECO:0000256" key="1">
    <source>
        <dbReference type="ARBA" id="ARBA00008213"/>
    </source>
</evidence>
<dbReference type="Gene3D" id="1.10.287.180">
    <property type="entry name" value="Transcription elongation factor, GreA/GreB, N-terminal domain"/>
    <property type="match status" value="1"/>
</dbReference>
<dbReference type="InterPro" id="IPR023459">
    <property type="entry name" value="Tscrpt_elong_fac_GreA/B_fam"/>
</dbReference>
<gene>
    <name evidence="8" type="primary">greA</name>
    <name evidence="12" type="ORF">UT61_C0013G0019</name>
</gene>
<name>A0A0G0S5W7_9BACT</name>
<comment type="similarity">
    <text evidence="1 8 9">Belongs to the GreA/GreB family.</text>
</comment>
<evidence type="ECO:0000313" key="12">
    <source>
        <dbReference type="EMBL" id="KKR30105.1"/>
    </source>
</evidence>
<evidence type="ECO:0000259" key="11">
    <source>
        <dbReference type="Pfam" id="PF03449"/>
    </source>
</evidence>
<evidence type="ECO:0000256" key="3">
    <source>
        <dbReference type="ARBA" id="ARBA00023015"/>
    </source>
</evidence>
<dbReference type="NCBIfam" id="TIGR01462">
    <property type="entry name" value="greA"/>
    <property type="match status" value="1"/>
</dbReference>